<dbReference type="Gene3D" id="1.10.510.10">
    <property type="entry name" value="Transferase(Phosphotransferase) domain 1"/>
    <property type="match status" value="1"/>
</dbReference>
<organism evidence="26 27">
    <name type="scientific">Mortierella isabellina</name>
    <name type="common">Filamentous fungus</name>
    <name type="synonym">Umbelopsis isabellina</name>
    <dbReference type="NCBI Taxonomy" id="91625"/>
    <lineage>
        <taxon>Eukaryota</taxon>
        <taxon>Fungi</taxon>
        <taxon>Fungi incertae sedis</taxon>
        <taxon>Mucoromycota</taxon>
        <taxon>Mucoromycotina</taxon>
        <taxon>Umbelopsidomycetes</taxon>
        <taxon>Umbelopsidales</taxon>
        <taxon>Umbelopsidaceae</taxon>
        <taxon>Umbelopsis</taxon>
    </lineage>
</organism>
<name>A0A8H7UFQ8_MORIS</name>
<dbReference type="GO" id="GO:0071555">
    <property type="term" value="P:cell wall organization"/>
    <property type="evidence" value="ECO:0007669"/>
    <property type="project" value="UniProtKB-KW"/>
</dbReference>
<dbReference type="InterPro" id="IPR000719">
    <property type="entry name" value="Prot_kinase_dom"/>
</dbReference>
<dbReference type="CDD" id="cd06614">
    <property type="entry name" value="STKc_PAK"/>
    <property type="match status" value="1"/>
</dbReference>
<evidence type="ECO:0000256" key="17">
    <source>
        <dbReference type="ARBA" id="ARBA00023316"/>
    </source>
</evidence>
<keyword evidence="12" id="KW-0418">Kinase</keyword>
<dbReference type="GO" id="GO:0004674">
    <property type="term" value="F:protein serine/threonine kinase activity"/>
    <property type="evidence" value="ECO:0007669"/>
    <property type="project" value="UniProtKB-KW"/>
</dbReference>
<evidence type="ECO:0000256" key="13">
    <source>
        <dbReference type="ARBA" id="ARBA00022801"/>
    </source>
</evidence>
<dbReference type="Pfam" id="PF00295">
    <property type="entry name" value="Glyco_hydro_28"/>
    <property type="match status" value="1"/>
</dbReference>
<dbReference type="InterPro" id="IPR000743">
    <property type="entry name" value="Glyco_hydro_28"/>
</dbReference>
<feature type="compositionally biased region" description="Pro residues" evidence="22">
    <location>
        <begin position="838"/>
        <end position="847"/>
    </location>
</feature>
<dbReference type="GO" id="GO:0005829">
    <property type="term" value="C:cytosol"/>
    <property type="evidence" value="ECO:0007669"/>
    <property type="project" value="UniProtKB-ARBA"/>
</dbReference>
<reference evidence="26" key="1">
    <citation type="submission" date="2020-12" db="EMBL/GenBank/DDBJ databases">
        <title>Metabolic potential, ecology and presence of endohyphal bacteria is reflected in genomic diversity of Mucoromycotina.</title>
        <authorList>
            <person name="Muszewska A."/>
            <person name="Okrasinska A."/>
            <person name="Steczkiewicz K."/>
            <person name="Drgas O."/>
            <person name="Orlowska M."/>
            <person name="Perlinska-Lenart U."/>
            <person name="Aleksandrzak-Piekarczyk T."/>
            <person name="Szatraj K."/>
            <person name="Zielenkiewicz U."/>
            <person name="Pilsyk S."/>
            <person name="Malc E."/>
            <person name="Mieczkowski P."/>
            <person name="Kruszewska J.S."/>
            <person name="Biernat P."/>
            <person name="Pawlowska J."/>
        </authorList>
    </citation>
    <scope>NUCLEOTIDE SEQUENCE</scope>
    <source>
        <strain evidence="26">WA0000067209</strain>
    </source>
</reference>
<feature type="compositionally biased region" description="Polar residues" evidence="22">
    <location>
        <begin position="569"/>
        <end position="580"/>
    </location>
</feature>
<dbReference type="InterPro" id="IPR033923">
    <property type="entry name" value="PAK_BD"/>
</dbReference>
<dbReference type="SUPFAM" id="SSF51126">
    <property type="entry name" value="Pectin lyase-like"/>
    <property type="match status" value="1"/>
</dbReference>
<evidence type="ECO:0000256" key="5">
    <source>
        <dbReference type="ARBA" id="ARBA00012513"/>
    </source>
</evidence>
<dbReference type="GO" id="GO:0004650">
    <property type="term" value="F:polygalacturonase activity"/>
    <property type="evidence" value="ECO:0007669"/>
    <property type="project" value="InterPro"/>
</dbReference>
<evidence type="ECO:0000256" key="21">
    <source>
        <dbReference type="RuleBase" id="RU361169"/>
    </source>
</evidence>
<evidence type="ECO:0000256" key="1">
    <source>
        <dbReference type="ARBA" id="ARBA00004316"/>
    </source>
</evidence>
<dbReference type="GO" id="GO:0005975">
    <property type="term" value="P:carbohydrate metabolic process"/>
    <property type="evidence" value="ECO:0007669"/>
    <property type="project" value="InterPro"/>
</dbReference>
<evidence type="ECO:0000256" key="16">
    <source>
        <dbReference type="ARBA" id="ARBA00023295"/>
    </source>
</evidence>
<dbReference type="InterPro" id="IPR051931">
    <property type="entry name" value="PAK3-like"/>
</dbReference>
<comment type="catalytic activity">
    <reaction evidence="18">
        <text>L-threonyl-[protein] + ATP = O-phospho-L-threonyl-[protein] + ADP + H(+)</text>
        <dbReference type="Rhea" id="RHEA:46608"/>
        <dbReference type="Rhea" id="RHEA-COMP:11060"/>
        <dbReference type="Rhea" id="RHEA-COMP:11605"/>
        <dbReference type="ChEBI" id="CHEBI:15378"/>
        <dbReference type="ChEBI" id="CHEBI:30013"/>
        <dbReference type="ChEBI" id="CHEBI:30616"/>
        <dbReference type="ChEBI" id="CHEBI:61977"/>
        <dbReference type="ChEBI" id="CHEBI:456216"/>
        <dbReference type="EC" id="2.7.11.1"/>
    </reaction>
</comment>
<dbReference type="PROSITE" id="PS50108">
    <property type="entry name" value="CRIB"/>
    <property type="match status" value="1"/>
</dbReference>
<dbReference type="InterPro" id="IPR008271">
    <property type="entry name" value="Ser/Thr_kinase_AS"/>
</dbReference>
<feature type="chain" id="PRO_5034171426" description="non-specific serine/threonine protein kinase" evidence="23">
    <location>
        <begin position="21"/>
        <end position="1243"/>
    </location>
</feature>
<comment type="similarity">
    <text evidence="3 21">Belongs to the glycosyl hydrolase 28 family.</text>
</comment>
<feature type="compositionally biased region" description="Polar residues" evidence="22">
    <location>
        <begin position="862"/>
        <end position="874"/>
    </location>
</feature>
<keyword evidence="27" id="KW-1185">Reference proteome</keyword>
<comment type="caution">
    <text evidence="26">The sequence shown here is derived from an EMBL/GenBank/DDBJ whole genome shotgun (WGS) entry which is preliminary data.</text>
</comment>
<evidence type="ECO:0000256" key="15">
    <source>
        <dbReference type="ARBA" id="ARBA00023273"/>
    </source>
</evidence>
<dbReference type="EMBL" id="JAEPQZ010000008">
    <property type="protein sequence ID" value="KAG2178223.1"/>
    <property type="molecule type" value="Genomic_DNA"/>
</dbReference>
<evidence type="ECO:0000256" key="20">
    <source>
        <dbReference type="PROSITE-ProRule" id="PRU10141"/>
    </source>
</evidence>
<dbReference type="FunFam" id="3.90.810.10:FF:000005">
    <property type="entry name" value="Non-specific serine/threonine protein kinase"/>
    <property type="match status" value="1"/>
</dbReference>
<evidence type="ECO:0000256" key="8">
    <source>
        <dbReference type="ARBA" id="ARBA00022527"/>
    </source>
</evidence>
<evidence type="ECO:0000256" key="10">
    <source>
        <dbReference type="ARBA" id="ARBA00022729"/>
    </source>
</evidence>
<proteinExistence type="inferred from homology"/>
<keyword evidence="16 21" id="KW-0326">Glycosidase</keyword>
<dbReference type="FunFam" id="1.10.510.10:FF:000011">
    <property type="entry name" value="Non-specific serine/threonine protein kinase"/>
    <property type="match status" value="1"/>
</dbReference>
<keyword evidence="13 21" id="KW-0378">Hydrolase</keyword>
<keyword evidence="8" id="KW-0723">Serine/threonine-protein kinase</keyword>
<keyword evidence="6" id="KW-0217">Developmental protein</keyword>
<comment type="subcellular location">
    <subcellularLocation>
        <location evidence="1">Cell projection</location>
    </subcellularLocation>
    <subcellularLocation>
        <location evidence="2">Cytoplasm</location>
    </subcellularLocation>
</comment>
<dbReference type="Pfam" id="PF00786">
    <property type="entry name" value="PBD"/>
    <property type="match status" value="1"/>
</dbReference>
<feature type="signal peptide" evidence="23">
    <location>
        <begin position="1"/>
        <end position="20"/>
    </location>
</feature>
<comment type="catalytic activity">
    <reaction evidence="19">
        <text>L-seryl-[protein] + ATP = O-phospho-L-seryl-[protein] + ADP + H(+)</text>
        <dbReference type="Rhea" id="RHEA:17989"/>
        <dbReference type="Rhea" id="RHEA-COMP:9863"/>
        <dbReference type="Rhea" id="RHEA-COMP:11604"/>
        <dbReference type="ChEBI" id="CHEBI:15378"/>
        <dbReference type="ChEBI" id="CHEBI:29999"/>
        <dbReference type="ChEBI" id="CHEBI:30616"/>
        <dbReference type="ChEBI" id="CHEBI:83421"/>
        <dbReference type="ChEBI" id="CHEBI:456216"/>
        <dbReference type="EC" id="2.7.11.1"/>
    </reaction>
</comment>
<dbReference type="InterPro" id="IPR012334">
    <property type="entry name" value="Pectin_lyas_fold"/>
</dbReference>
<dbReference type="PANTHER" id="PTHR45832:SF22">
    <property type="entry name" value="SERINE_THREONINE-PROTEIN KINASE SAMKA-RELATED"/>
    <property type="match status" value="1"/>
</dbReference>
<dbReference type="PROSITE" id="PS50011">
    <property type="entry name" value="PROTEIN_KINASE_DOM"/>
    <property type="match status" value="1"/>
</dbReference>
<feature type="compositionally biased region" description="Polar residues" evidence="22">
    <location>
        <begin position="422"/>
        <end position="435"/>
    </location>
</feature>
<evidence type="ECO:0000256" key="11">
    <source>
        <dbReference type="ARBA" id="ARBA00022741"/>
    </source>
</evidence>
<feature type="domain" description="CRIB" evidence="25">
    <location>
        <begin position="635"/>
        <end position="648"/>
    </location>
</feature>
<dbReference type="InterPro" id="IPR036936">
    <property type="entry name" value="CRIB_dom_sf"/>
</dbReference>
<comment type="similarity">
    <text evidence="4">Belongs to the protein kinase superfamily. STE Ser/Thr protein kinase family. STE20 subfamily.</text>
</comment>
<evidence type="ECO:0000256" key="9">
    <source>
        <dbReference type="ARBA" id="ARBA00022679"/>
    </source>
</evidence>
<dbReference type="GO" id="GO:0005524">
    <property type="term" value="F:ATP binding"/>
    <property type="evidence" value="ECO:0007669"/>
    <property type="project" value="UniProtKB-UniRule"/>
</dbReference>
<feature type="binding site" evidence="20">
    <location>
        <position position="996"/>
    </location>
    <ligand>
        <name>ATP</name>
        <dbReference type="ChEBI" id="CHEBI:30616"/>
    </ligand>
</feature>
<protein>
    <recommendedName>
        <fullName evidence="5">non-specific serine/threonine protein kinase</fullName>
        <ecNumber evidence="5">2.7.11.1</ecNumber>
    </recommendedName>
</protein>
<dbReference type="EC" id="2.7.11.1" evidence="5"/>
<dbReference type="GO" id="GO:0009791">
    <property type="term" value="P:post-embryonic development"/>
    <property type="evidence" value="ECO:0007669"/>
    <property type="project" value="UniProtKB-ARBA"/>
</dbReference>
<dbReference type="InterPro" id="IPR011050">
    <property type="entry name" value="Pectin_lyase_fold/virulence"/>
</dbReference>
<dbReference type="Pfam" id="PF00069">
    <property type="entry name" value="Pkinase"/>
    <property type="match status" value="1"/>
</dbReference>
<dbReference type="GO" id="GO:0042995">
    <property type="term" value="C:cell projection"/>
    <property type="evidence" value="ECO:0007669"/>
    <property type="project" value="UniProtKB-SubCell"/>
</dbReference>
<dbReference type="GO" id="GO:0005886">
    <property type="term" value="C:plasma membrane"/>
    <property type="evidence" value="ECO:0007669"/>
    <property type="project" value="UniProtKB-ARBA"/>
</dbReference>
<dbReference type="SMART" id="SM00285">
    <property type="entry name" value="PBD"/>
    <property type="match status" value="1"/>
</dbReference>
<evidence type="ECO:0000256" key="22">
    <source>
        <dbReference type="SAM" id="MobiDB-lite"/>
    </source>
</evidence>
<evidence type="ECO:0000313" key="26">
    <source>
        <dbReference type="EMBL" id="KAG2178223.1"/>
    </source>
</evidence>
<evidence type="ECO:0000256" key="14">
    <source>
        <dbReference type="ARBA" id="ARBA00022840"/>
    </source>
</evidence>
<dbReference type="Proteomes" id="UP000654370">
    <property type="component" value="Unassembled WGS sequence"/>
</dbReference>
<dbReference type="AlphaFoldDB" id="A0A8H7UFQ8"/>
<dbReference type="Gene3D" id="3.90.810.10">
    <property type="entry name" value="CRIB domain"/>
    <property type="match status" value="1"/>
</dbReference>
<evidence type="ECO:0000256" key="18">
    <source>
        <dbReference type="ARBA" id="ARBA00047899"/>
    </source>
</evidence>
<keyword evidence="9" id="KW-0808">Transferase</keyword>
<feature type="domain" description="Protein kinase" evidence="24">
    <location>
        <begin position="967"/>
        <end position="1218"/>
    </location>
</feature>
<keyword evidence="15" id="KW-0966">Cell projection</keyword>
<gene>
    <name evidence="26" type="ORF">INT43_003476</name>
</gene>
<dbReference type="Gene3D" id="3.30.200.20">
    <property type="entry name" value="Phosphorylase Kinase, domain 1"/>
    <property type="match status" value="1"/>
</dbReference>
<dbReference type="SMART" id="SM00220">
    <property type="entry name" value="S_TKc"/>
    <property type="match status" value="1"/>
</dbReference>
<sequence length="1243" mass="136078">MKSPIALLLLIASCFSSICAQRQVCELYPLGNGLDDTPNILQAFDTCGVNGTVVFTNNTFSINTVLNTTNLNDCHIHIYGTLLWSTNITYWTSLRFPILFESLSTGWLLGGKNVEVHGYGYGTIDGQGQVWYDWNKNKTNKPGRPMALTVYNADNLVIRGLRIVQAQFWSMLISQSKNIVVTDMFINNVSNSTSTTVNTDGLDIWRSDNVTIQRWNVTCFDDAIAIKGNSSNVYVSDINAYRTTGFAIGSIGQYANYPEYVTNVTMERCTLRRGLSYGAFVKTWSGVTSGTPPNGGGGGQGHVQNVLFKDMTLECSAPIVVTQCTYYALKGDPHSCDTSKLKITNVTWQNIYDVSLMQKTNHDKADEQTSVSDREPQRLPSVSDNIRLFNGGRQPSIKRTATLSDQYRSQGDAPVLTKTINLSTYREPSSKTTVPNIPRKTISSDAKPARDTESVAPTIHKPPLAPRPSIRTASPTMKSAPPPPPPRPQISQEYSSKSSIEKAAKSPTPAGTPPYPARPTTPSVPKRTITPYSPTPKPQHIYSTNRTINGDHKGMQSNTALDGDAHPRLNSSDRSNWSAPTMSSVSNVAATTTSVLKGTFGKLVNGVNDFIVTAQNSGSGSAAANSTAAPSKNLISSPYNLMHITHVGFNQKTGEFTGLPKEWQILLNQSGITKREQEANPQAVLDAITFYKETRDDLDDEVWQKFELAQSQHPPRLPNPSLISQNRISTVQGSNSRPPPLPQRRLTRPRLVVVQSDQLSNASSPEEKLEANSKPPPVPSRPNASGSKPITGRVENGFAETDTENVPPRSIKDIRKQLEQKAAESSSTITTPQKKTKPGPPPKPPLSSKPTIAPKPRLNDVPVNNSKPLNNTTEKPPRASSFVSSRPVAPPRNKSSKIEKAEEVENDDVSSIYIAPTAAPLDPALDIAAAAPIRRREHKRAKDAANDAKLIENLRAICTDADPTKLYRNMVKVGQGASGGVFTAHSVDTNMSVAIKQMNLEKQLKKDLIINEILVMRESAHKNIVNYIDAFLHGGDLWVVMEYMEGGSLTDIVTTNMMTEGQIAAVCKETLEGIAHLHAKDIIHRDIKSDNVLLGINGEVKLTDFGFCARLNDEDAKRRTMVGTPYWMAPEVVTRKEYGPKIDIWSLGIMTIEMIEGEPPYLHESPLRALYLIATNGTPELQSPNALSKLCRDFLAKALEVDADLRPTAEELLQHPFLAKADKLKALSPLIKASLATRKNAAK</sequence>
<evidence type="ECO:0000256" key="7">
    <source>
        <dbReference type="ARBA" id="ARBA00022490"/>
    </source>
</evidence>
<evidence type="ECO:0000256" key="23">
    <source>
        <dbReference type="SAM" id="SignalP"/>
    </source>
</evidence>
<evidence type="ECO:0000259" key="24">
    <source>
        <dbReference type="PROSITE" id="PS50011"/>
    </source>
</evidence>
<dbReference type="PANTHER" id="PTHR45832">
    <property type="entry name" value="SERINE/THREONINE-PROTEIN KINASE SAMKA-RELATED-RELATED"/>
    <property type="match status" value="1"/>
</dbReference>
<evidence type="ECO:0000256" key="4">
    <source>
        <dbReference type="ARBA" id="ARBA00008874"/>
    </source>
</evidence>
<evidence type="ECO:0000256" key="12">
    <source>
        <dbReference type="ARBA" id="ARBA00022777"/>
    </source>
</evidence>
<feature type="region of interest" description="Disordered" evidence="22">
    <location>
        <begin position="729"/>
        <end position="907"/>
    </location>
</feature>
<dbReference type="InterPro" id="IPR017441">
    <property type="entry name" value="Protein_kinase_ATP_BS"/>
</dbReference>
<evidence type="ECO:0000256" key="2">
    <source>
        <dbReference type="ARBA" id="ARBA00004496"/>
    </source>
</evidence>
<dbReference type="Gene3D" id="2.160.20.10">
    <property type="entry name" value="Single-stranded right-handed beta-helix, Pectin lyase-like"/>
    <property type="match status" value="1"/>
</dbReference>
<dbReference type="OrthoDB" id="248923at2759"/>
<feature type="compositionally biased region" description="Basic and acidic residues" evidence="22">
    <location>
        <begin position="810"/>
        <end position="822"/>
    </location>
</feature>
<keyword evidence="17" id="KW-0961">Cell wall biogenesis/degradation</keyword>
<accession>A0A8H7UFQ8</accession>
<dbReference type="GO" id="GO:0016477">
    <property type="term" value="P:cell migration"/>
    <property type="evidence" value="ECO:0007669"/>
    <property type="project" value="UniProtKB-ARBA"/>
</dbReference>
<evidence type="ECO:0000259" key="25">
    <source>
        <dbReference type="PROSITE" id="PS50108"/>
    </source>
</evidence>
<keyword evidence="11 20" id="KW-0547">Nucleotide-binding</keyword>
<dbReference type="SUPFAM" id="SSF56112">
    <property type="entry name" value="Protein kinase-like (PK-like)"/>
    <property type="match status" value="1"/>
</dbReference>
<dbReference type="PROSITE" id="PS00107">
    <property type="entry name" value="PROTEIN_KINASE_ATP"/>
    <property type="match status" value="1"/>
</dbReference>
<feature type="region of interest" description="Disordered" evidence="22">
    <location>
        <begin position="422"/>
        <end position="580"/>
    </location>
</feature>
<dbReference type="InterPro" id="IPR011009">
    <property type="entry name" value="Kinase-like_dom_sf"/>
</dbReference>
<dbReference type="PROSITE" id="PS00108">
    <property type="entry name" value="PROTEIN_KINASE_ST"/>
    <property type="match status" value="1"/>
</dbReference>
<evidence type="ECO:0000256" key="6">
    <source>
        <dbReference type="ARBA" id="ARBA00022473"/>
    </source>
</evidence>
<keyword evidence="7" id="KW-0963">Cytoplasm</keyword>
<evidence type="ECO:0000256" key="3">
    <source>
        <dbReference type="ARBA" id="ARBA00008834"/>
    </source>
</evidence>
<keyword evidence="14 20" id="KW-0067">ATP-binding</keyword>
<feature type="compositionally biased region" description="Pro residues" evidence="22">
    <location>
        <begin position="510"/>
        <end position="519"/>
    </location>
</feature>
<keyword evidence="10 23" id="KW-0732">Signal</keyword>
<dbReference type="CDD" id="cd01093">
    <property type="entry name" value="CRIB_PAK_like"/>
    <property type="match status" value="1"/>
</dbReference>
<evidence type="ECO:0000256" key="19">
    <source>
        <dbReference type="ARBA" id="ARBA00048679"/>
    </source>
</evidence>
<evidence type="ECO:0000313" key="27">
    <source>
        <dbReference type="Proteomes" id="UP000654370"/>
    </source>
</evidence>
<dbReference type="InterPro" id="IPR000095">
    <property type="entry name" value="CRIB_dom"/>
</dbReference>